<dbReference type="EMBL" id="FNZX01000003">
    <property type="protein sequence ID" value="SEK18679.1"/>
    <property type="molecule type" value="Genomic_DNA"/>
</dbReference>
<dbReference type="Pfam" id="PF23871">
    <property type="entry name" value="DUF7226"/>
    <property type="match status" value="1"/>
</dbReference>
<organism evidence="2 3">
    <name type="scientific">Pseudobutyrivibrio ruminis</name>
    <dbReference type="NCBI Taxonomy" id="46206"/>
    <lineage>
        <taxon>Bacteria</taxon>
        <taxon>Bacillati</taxon>
        <taxon>Bacillota</taxon>
        <taxon>Clostridia</taxon>
        <taxon>Lachnospirales</taxon>
        <taxon>Lachnospiraceae</taxon>
        <taxon>Pseudobutyrivibrio</taxon>
    </lineage>
</organism>
<dbReference type="InterPro" id="IPR055650">
    <property type="entry name" value="DUF7226"/>
</dbReference>
<gene>
    <name evidence="2" type="ORF">SAMN02910377_00193</name>
</gene>
<evidence type="ECO:0000259" key="1">
    <source>
        <dbReference type="Pfam" id="PF23871"/>
    </source>
</evidence>
<evidence type="ECO:0000313" key="2">
    <source>
        <dbReference type="EMBL" id="SEK18679.1"/>
    </source>
</evidence>
<dbReference type="Proteomes" id="UP000182321">
    <property type="component" value="Unassembled WGS sequence"/>
</dbReference>
<proteinExistence type="predicted"/>
<dbReference type="RefSeq" id="WP_074788709.1">
    <property type="nucleotide sequence ID" value="NZ_FNZX01000003.1"/>
</dbReference>
<name>A0A1H7EXX5_9FIRM</name>
<dbReference type="AlphaFoldDB" id="A0A1H7EXX5"/>
<protein>
    <recommendedName>
        <fullName evidence="1">DUF7226 domain-containing protein</fullName>
    </recommendedName>
</protein>
<reference evidence="3" key="1">
    <citation type="submission" date="2016-10" db="EMBL/GenBank/DDBJ databases">
        <authorList>
            <person name="Varghese N."/>
        </authorList>
    </citation>
    <scope>NUCLEOTIDE SEQUENCE [LARGE SCALE GENOMIC DNA]</scope>
    <source>
        <strain evidence="3">ACV-9</strain>
    </source>
</reference>
<keyword evidence="3" id="KW-1185">Reference proteome</keyword>
<feature type="domain" description="DUF7226" evidence="1">
    <location>
        <begin position="15"/>
        <end position="145"/>
    </location>
</feature>
<evidence type="ECO:0000313" key="3">
    <source>
        <dbReference type="Proteomes" id="UP000182321"/>
    </source>
</evidence>
<sequence length="150" mass="17652">MKKIPFPQANNLERIYSIFLSIDARGVSKFDIIKSQGLAEREGAYYLDALYFLGYLEKYNTKYFLSKAGVQLQHHCFGDGKAVFAKEILKHHFFYDVYRQRDTFSEDKDFRAYIVHKISNDYQIGLNTAKRRASSVVAWLQWIDNNMKDE</sequence>
<accession>A0A1H7EXX5</accession>